<dbReference type="GO" id="GO:0022857">
    <property type="term" value="F:transmembrane transporter activity"/>
    <property type="evidence" value="ECO:0007669"/>
    <property type="project" value="InterPro"/>
</dbReference>
<dbReference type="Pfam" id="PF07690">
    <property type="entry name" value="MFS_1"/>
    <property type="match status" value="1"/>
</dbReference>
<dbReference type="PANTHER" id="PTHR23502:SF185">
    <property type="entry name" value="MAJOR FACILITATOR SUPERFAMILY (MFS) PROFILE DOMAIN-CONTAINING PROTEIN"/>
    <property type="match status" value="1"/>
</dbReference>
<keyword evidence="4 5" id="KW-0472">Membrane</keyword>
<feature type="transmembrane region" description="Helical" evidence="5">
    <location>
        <begin position="181"/>
        <end position="201"/>
    </location>
</feature>
<dbReference type="Gene3D" id="1.20.1250.20">
    <property type="entry name" value="MFS general substrate transporter like domains"/>
    <property type="match status" value="1"/>
</dbReference>
<evidence type="ECO:0000256" key="5">
    <source>
        <dbReference type="SAM" id="Phobius"/>
    </source>
</evidence>
<comment type="subcellular location">
    <subcellularLocation>
        <location evidence="1">Membrane</location>
        <topology evidence="1">Multi-pass membrane protein</topology>
    </subcellularLocation>
</comment>
<keyword evidence="2 5" id="KW-0812">Transmembrane</keyword>
<accession>A0A061AEY1</accession>
<dbReference type="InterPro" id="IPR036259">
    <property type="entry name" value="MFS_trans_sf"/>
</dbReference>
<feature type="transmembrane region" description="Helical" evidence="5">
    <location>
        <begin position="365"/>
        <end position="386"/>
    </location>
</feature>
<dbReference type="AlphaFoldDB" id="A0A061AEY1"/>
<dbReference type="SUPFAM" id="SSF103473">
    <property type="entry name" value="MFS general substrate transporter"/>
    <property type="match status" value="1"/>
</dbReference>
<keyword evidence="3 5" id="KW-1133">Transmembrane helix</keyword>
<feature type="transmembrane region" description="Helical" evidence="5">
    <location>
        <begin position="392"/>
        <end position="418"/>
    </location>
</feature>
<dbReference type="OrthoDB" id="5215911at2759"/>
<evidence type="ECO:0000256" key="1">
    <source>
        <dbReference type="ARBA" id="ARBA00004141"/>
    </source>
</evidence>
<dbReference type="InterPro" id="IPR020846">
    <property type="entry name" value="MFS_dom"/>
</dbReference>
<feature type="transmembrane region" description="Helical" evidence="5">
    <location>
        <begin position="93"/>
        <end position="110"/>
    </location>
</feature>
<feature type="transmembrane region" description="Helical" evidence="5">
    <location>
        <begin position="459"/>
        <end position="480"/>
    </location>
</feature>
<dbReference type="GO" id="GO:0005886">
    <property type="term" value="C:plasma membrane"/>
    <property type="evidence" value="ECO:0007669"/>
    <property type="project" value="TreeGrafter"/>
</dbReference>
<feature type="transmembrane region" description="Helical" evidence="5">
    <location>
        <begin position="154"/>
        <end position="174"/>
    </location>
</feature>
<feature type="transmembrane region" description="Helical" evidence="5">
    <location>
        <begin position="323"/>
        <end position="344"/>
    </location>
</feature>
<protein>
    <submittedName>
        <fullName evidence="7">RHTO0S01e13872g1_1</fullName>
    </submittedName>
</protein>
<dbReference type="EMBL" id="LK052936">
    <property type="protein sequence ID" value="CDR36082.1"/>
    <property type="molecule type" value="Genomic_DNA"/>
</dbReference>
<proteinExistence type="predicted"/>
<evidence type="ECO:0000256" key="4">
    <source>
        <dbReference type="ARBA" id="ARBA00023136"/>
    </source>
</evidence>
<dbReference type="PANTHER" id="PTHR23502">
    <property type="entry name" value="MAJOR FACILITATOR SUPERFAMILY"/>
    <property type="match status" value="1"/>
</dbReference>
<feature type="transmembrane region" description="Helical" evidence="5">
    <location>
        <begin position="25"/>
        <end position="51"/>
    </location>
</feature>
<evidence type="ECO:0000313" key="7">
    <source>
        <dbReference type="EMBL" id="CDR36082.1"/>
    </source>
</evidence>
<name>A0A061AEY1_RHOTO</name>
<feature type="transmembrane region" description="Helical" evidence="5">
    <location>
        <begin position="63"/>
        <end position="81"/>
    </location>
</feature>
<dbReference type="InterPro" id="IPR011701">
    <property type="entry name" value="MFS"/>
</dbReference>
<reference evidence="7" key="1">
    <citation type="journal article" date="2014" name="Genome Announc.">
        <title>Draft genome sequence of Rhodosporidium toruloides CECT1137, an oleaginous yeast of biotechnological interest.</title>
        <authorList>
            <person name="Morin N."/>
            <person name="Calcas X."/>
            <person name="Devillers H."/>
            <person name="Durrens P."/>
            <person name="Sherman D.J."/>
            <person name="Nicaud J.-M."/>
            <person name="Neuveglise C."/>
        </authorList>
    </citation>
    <scope>NUCLEOTIDE SEQUENCE</scope>
    <source>
        <strain evidence="7">CECT1137</strain>
    </source>
</reference>
<feature type="domain" description="Major facilitator superfamily (MFS) profile" evidence="6">
    <location>
        <begin position="27"/>
        <end position="483"/>
    </location>
</feature>
<evidence type="ECO:0000256" key="3">
    <source>
        <dbReference type="ARBA" id="ARBA00022989"/>
    </source>
</evidence>
<evidence type="ECO:0000256" key="2">
    <source>
        <dbReference type="ARBA" id="ARBA00022692"/>
    </source>
</evidence>
<dbReference type="PROSITE" id="PS50850">
    <property type="entry name" value="MFS"/>
    <property type="match status" value="1"/>
</dbReference>
<organism evidence="7">
    <name type="scientific">Rhodotorula toruloides</name>
    <name type="common">Yeast</name>
    <name type="synonym">Rhodosporidium toruloides</name>
    <dbReference type="NCBI Taxonomy" id="5286"/>
    <lineage>
        <taxon>Eukaryota</taxon>
        <taxon>Fungi</taxon>
        <taxon>Dikarya</taxon>
        <taxon>Basidiomycota</taxon>
        <taxon>Pucciniomycotina</taxon>
        <taxon>Microbotryomycetes</taxon>
        <taxon>Sporidiobolales</taxon>
        <taxon>Sporidiobolaceae</taxon>
        <taxon>Rhodotorula</taxon>
    </lineage>
</organism>
<evidence type="ECO:0000259" key="6">
    <source>
        <dbReference type="PROSITE" id="PS50850"/>
    </source>
</evidence>
<feature type="transmembrane region" description="Helical" evidence="5">
    <location>
        <begin position="430"/>
        <end position="447"/>
    </location>
</feature>
<gene>
    <name evidence="7" type="ORF">RHTO0S_01e13872g</name>
</gene>
<sequence>MFRNDVDPSLPPNHPLNSLSSLRKFLILLTLSYSGFLANFSVAIIQVAFVPMGQAFGVSPGDIPNTIGYNLLGFAVGPLLWNPLSKTIGRRPVYLIGSALFLPCVVWMALSPSYACFSAARTVAGIVSSFSQTVPPATVADIFVKEVRGSKMSMYAVAVVIAPAVAPVFSGLIVNTQPWHVLFWFILGLAGLQLALFAAIVPETLWTEEATSDRAGADKHNSLNDSIANAGKKAAFDEQQIETVENKPSVNSRAGRVGAAWMPWQRPGEFFHIFVSPFLMARYLAISLPSIYYGMVFAWSVSITIVAPQMFEKPPYNFKTIPVGASFLAYGIGGVLGKWSGGIVGDKVVALFERKKGTRQPEDRLWALLPILPFMMVACAIVAVVIRDKLAWIAYLIGGALFFFCLSAATGILQTYVLESFLPRSTDGQAVFIFFKSIWGFAIPFILTSLETSTGYFKGYMMMGALATGVGFILCGGLIWKGYEVRKGQGTPVVAR</sequence>